<dbReference type="InterPro" id="IPR009937">
    <property type="entry name" value="Phage_holin_3_6"/>
</dbReference>
<dbReference type="Proteomes" id="UP000199086">
    <property type="component" value="Unassembled WGS sequence"/>
</dbReference>
<feature type="region of interest" description="Disordered" evidence="1">
    <location>
        <begin position="1"/>
        <end position="36"/>
    </location>
</feature>
<proteinExistence type="predicted"/>
<gene>
    <name evidence="3" type="ORF">GA0111570_106166</name>
</gene>
<keyword evidence="2" id="KW-0812">Transmembrane</keyword>
<keyword evidence="2" id="KW-0472">Membrane</keyword>
<protein>
    <submittedName>
        <fullName evidence="3">Putative Holin-X, holin superfamily III</fullName>
    </submittedName>
</protein>
<accession>A0A1G6H3V6</accession>
<evidence type="ECO:0000256" key="1">
    <source>
        <dbReference type="SAM" id="MobiDB-lite"/>
    </source>
</evidence>
<feature type="transmembrane region" description="Helical" evidence="2">
    <location>
        <begin position="77"/>
        <end position="99"/>
    </location>
</feature>
<name>A0A1G6H3V6_9ACTN</name>
<sequence length="165" mass="16651">MSQPSQYSSPPPRAASGVTPSGATVEPARVPGDDRSIGEIVGDLGEGLSTLLRQEVALAKAEASETAKRAGAGAGMFAGAAVAALMVATFVSLALWWVIGRAIGTADAPALAPSGLIVAAIWAVVAAILAVVGRSQMKKAAGVPQTKETLTQIPDALKGHEENNR</sequence>
<dbReference type="STRING" id="1577474.GA0111570_106166"/>
<evidence type="ECO:0000313" key="4">
    <source>
        <dbReference type="Proteomes" id="UP000199086"/>
    </source>
</evidence>
<dbReference type="RefSeq" id="WP_092610703.1">
    <property type="nucleotide sequence ID" value="NZ_FMYF01000006.1"/>
</dbReference>
<dbReference type="EMBL" id="FMYF01000006">
    <property type="protein sequence ID" value="SDB89017.1"/>
    <property type="molecule type" value="Genomic_DNA"/>
</dbReference>
<dbReference type="OrthoDB" id="3216929at2"/>
<dbReference type="AlphaFoldDB" id="A0A1G6H3V6"/>
<keyword evidence="2" id="KW-1133">Transmembrane helix</keyword>
<evidence type="ECO:0000313" key="3">
    <source>
        <dbReference type="EMBL" id="SDB89017.1"/>
    </source>
</evidence>
<organism evidence="3 4">
    <name type="scientific">Raineyella antarctica</name>
    <dbReference type="NCBI Taxonomy" id="1577474"/>
    <lineage>
        <taxon>Bacteria</taxon>
        <taxon>Bacillati</taxon>
        <taxon>Actinomycetota</taxon>
        <taxon>Actinomycetes</taxon>
        <taxon>Propionibacteriales</taxon>
        <taxon>Propionibacteriaceae</taxon>
        <taxon>Raineyella</taxon>
    </lineage>
</organism>
<feature type="transmembrane region" description="Helical" evidence="2">
    <location>
        <begin position="111"/>
        <end position="132"/>
    </location>
</feature>
<reference evidence="3 4" key="1">
    <citation type="submission" date="2016-06" db="EMBL/GenBank/DDBJ databases">
        <authorList>
            <person name="Olsen C.W."/>
            <person name="Carey S."/>
            <person name="Hinshaw L."/>
            <person name="Karasin A.I."/>
        </authorList>
    </citation>
    <scope>NUCLEOTIDE SEQUENCE [LARGE SCALE GENOMIC DNA]</scope>
    <source>
        <strain evidence="3 4">LZ-22</strain>
    </source>
</reference>
<evidence type="ECO:0000256" key="2">
    <source>
        <dbReference type="SAM" id="Phobius"/>
    </source>
</evidence>
<keyword evidence="4" id="KW-1185">Reference proteome</keyword>
<dbReference type="Pfam" id="PF07332">
    <property type="entry name" value="Phage_holin_3_6"/>
    <property type="match status" value="1"/>
</dbReference>